<dbReference type="Proteomes" id="UP000191025">
    <property type="component" value="Unassembled WGS sequence"/>
</dbReference>
<dbReference type="GO" id="GO:0009117">
    <property type="term" value="P:nucleotide metabolic process"/>
    <property type="evidence" value="ECO:0007669"/>
    <property type="project" value="TreeGrafter"/>
</dbReference>
<organism evidence="5 7">
    <name type="scientific">Moraxella lacunata</name>
    <dbReference type="NCBI Taxonomy" id="477"/>
    <lineage>
        <taxon>Bacteria</taxon>
        <taxon>Pseudomonadati</taxon>
        <taxon>Pseudomonadota</taxon>
        <taxon>Gammaproteobacteria</taxon>
        <taxon>Moraxellales</taxon>
        <taxon>Moraxellaceae</taxon>
        <taxon>Moraxella</taxon>
    </lineage>
</organism>
<dbReference type="PANTHER" id="PTHR46648">
    <property type="entry name" value="HIT FAMILY PROTEIN 1"/>
    <property type="match status" value="1"/>
</dbReference>
<dbReference type="AlphaFoldDB" id="A0A1V4GZR0"/>
<dbReference type="InterPro" id="IPR001310">
    <property type="entry name" value="Histidine_triad_HIT"/>
</dbReference>
<evidence type="ECO:0000313" key="6">
    <source>
        <dbReference type="EMBL" id="STY99737.1"/>
    </source>
</evidence>
<dbReference type="EMBL" id="MXAN01000023">
    <property type="protein sequence ID" value="OPH38097.1"/>
    <property type="molecule type" value="Genomic_DNA"/>
</dbReference>
<dbReference type="CDD" id="cd01277">
    <property type="entry name" value="HINT_subgroup"/>
    <property type="match status" value="1"/>
</dbReference>
<evidence type="ECO:0000259" key="4">
    <source>
        <dbReference type="PROSITE" id="PS51084"/>
    </source>
</evidence>
<dbReference type="GeneID" id="302269736"/>
<dbReference type="GO" id="GO:0003824">
    <property type="term" value="F:catalytic activity"/>
    <property type="evidence" value="ECO:0007669"/>
    <property type="project" value="InterPro"/>
</dbReference>
<feature type="short sequence motif" description="Histidine triad motif" evidence="2 3">
    <location>
        <begin position="100"/>
        <end position="104"/>
    </location>
</feature>
<evidence type="ECO:0000313" key="5">
    <source>
        <dbReference type="EMBL" id="OPH38097.1"/>
    </source>
</evidence>
<keyword evidence="8" id="KW-1185">Reference proteome</keyword>
<dbReference type="PANTHER" id="PTHR46648:SF1">
    <property type="entry name" value="ADENOSINE 5'-MONOPHOSPHORAMIDASE HNT1"/>
    <property type="match status" value="1"/>
</dbReference>
<dbReference type="RefSeq" id="WP_062500611.1">
    <property type="nucleotide sequence ID" value="NZ_MXAN01000023.1"/>
</dbReference>
<feature type="active site" description="Tele-AMP-histidine intermediate" evidence="1">
    <location>
        <position position="102"/>
    </location>
</feature>
<dbReference type="Pfam" id="PF01230">
    <property type="entry name" value="HIT"/>
    <property type="match status" value="1"/>
</dbReference>
<dbReference type="PRINTS" id="PR00332">
    <property type="entry name" value="HISTRIAD"/>
</dbReference>
<reference evidence="7" key="1">
    <citation type="submission" date="2017-03" db="EMBL/GenBank/DDBJ databases">
        <title>Draft genome sequence of Moraxella equi CCUG 4950T type strain.</title>
        <authorList>
            <person name="Salva-Serra F."/>
            <person name="Engstrom-Jakobsson H."/>
            <person name="Thorell K."/>
            <person name="Jaen-Luchoro D."/>
            <person name="Gonzales-Siles L."/>
            <person name="Karlsson R."/>
            <person name="Yazdan S."/>
            <person name="Boulund F."/>
            <person name="Johnning A."/>
            <person name="Engstrand L."/>
            <person name="Kristiansson E."/>
            <person name="Moore E."/>
        </authorList>
    </citation>
    <scope>NUCLEOTIDE SEQUENCE [LARGE SCALE GENOMIC DNA]</scope>
    <source>
        <strain evidence="7">CCUG 4441</strain>
    </source>
</reference>
<dbReference type="InterPro" id="IPR036265">
    <property type="entry name" value="HIT-like_sf"/>
</dbReference>
<sequence length="140" mass="15530">MTYDNTNIFAKILRGEIPCHKVYEDDKTLAFMDVMPQATGHVLVIPKCEAVELSDLPCEYACAVFKTAQKVITAQRTALGVDGIVQMQLNHAGAGQSVFHYHMHLIPTHVHELGKHESVMADQDELTELASKIRAVIDSK</sequence>
<dbReference type="SUPFAM" id="SSF54197">
    <property type="entry name" value="HIT-like"/>
    <property type="match status" value="1"/>
</dbReference>
<protein>
    <submittedName>
        <fullName evidence="5">HIT family protein</fullName>
    </submittedName>
    <submittedName>
        <fullName evidence="6">Purine nucleoside phosphoramidase</fullName>
    </submittedName>
</protein>
<dbReference type="EMBL" id="UGQC01000001">
    <property type="protein sequence ID" value="STY99737.1"/>
    <property type="molecule type" value="Genomic_DNA"/>
</dbReference>
<evidence type="ECO:0000313" key="7">
    <source>
        <dbReference type="Proteomes" id="UP000191025"/>
    </source>
</evidence>
<feature type="domain" description="HIT" evidence="4">
    <location>
        <begin position="8"/>
        <end position="115"/>
    </location>
</feature>
<accession>A0A1V4GZR0</accession>
<dbReference type="InterPro" id="IPR011146">
    <property type="entry name" value="HIT-like"/>
</dbReference>
<evidence type="ECO:0000256" key="3">
    <source>
        <dbReference type="PROSITE-ProRule" id="PRU00464"/>
    </source>
</evidence>
<reference evidence="5" key="2">
    <citation type="submission" date="2017-03" db="EMBL/GenBank/DDBJ databases">
        <authorList>
            <person name="Afonso C.L."/>
            <person name="Miller P.J."/>
            <person name="Scott M.A."/>
            <person name="Spackman E."/>
            <person name="Goraichik I."/>
            <person name="Dimitrov K.M."/>
            <person name="Suarez D.L."/>
            <person name="Swayne D.E."/>
        </authorList>
    </citation>
    <scope>NUCLEOTIDE SEQUENCE</scope>
    <source>
        <strain evidence="5">CCUG 4441</strain>
    </source>
</reference>
<dbReference type="Gene3D" id="3.30.428.10">
    <property type="entry name" value="HIT-like"/>
    <property type="match status" value="1"/>
</dbReference>
<gene>
    <name evidence="6" type="primary">hit</name>
    <name evidence="5" type="ORF">B5J94_04525</name>
    <name evidence="6" type="ORF">NCTC7911_01116</name>
</gene>
<evidence type="ECO:0000256" key="1">
    <source>
        <dbReference type="PIRSR" id="PIRSR601310-1"/>
    </source>
</evidence>
<evidence type="ECO:0000313" key="8">
    <source>
        <dbReference type="Proteomes" id="UP000254107"/>
    </source>
</evidence>
<proteinExistence type="predicted"/>
<dbReference type="PROSITE" id="PS51084">
    <property type="entry name" value="HIT_2"/>
    <property type="match status" value="1"/>
</dbReference>
<name>A0A1V4GZR0_MORLA</name>
<dbReference type="InterPro" id="IPR039384">
    <property type="entry name" value="HINT"/>
</dbReference>
<dbReference type="Proteomes" id="UP000254107">
    <property type="component" value="Unassembled WGS sequence"/>
</dbReference>
<evidence type="ECO:0000256" key="2">
    <source>
        <dbReference type="PIRSR" id="PIRSR601310-3"/>
    </source>
</evidence>
<reference evidence="6 8" key="3">
    <citation type="submission" date="2018-06" db="EMBL/GenBank/DDBJ databases">
        <authorList>
            <consortium name="Pathogen Informatics"/>
            <person name="Doyle S."/>
        </authorList>
    </citation>
    <scope>NUCLEOTIDE SEQUENCE [LARGE SCALE GENOMIC DNA]</scope>
    <source>
        <strain evidence="6 8">NCTC7911</strain>
    </source>
</reference>